<dbReference type="Proteomes" id="UP000007967">
    <property type="component" value="Chromosome"/>
</dbReference>
<dbReference type="AlphaFoldDB" id="D2PQ79"/>
<dbReference type="HOGENOM" id="CLU_1658514_0_0_11"/>
<name>D2PQ79_KRIFD</name>
<evidence type="ECO:0000259" key="3">
    <source>
        <dbReference type="PROSITE" id="PS51186"/>
    </source>
</evidence>
<reference evidence="4 5" key="2">
    <citation type="journal article" date="2010" name="Stand. Genomic Sci.">
        <title>Complete genome sequence of Kribbella flavida type strain (IFO 14399).</title>
        <authorList>
            <person name="Pukall R."/>
            <person name="Lapidus A."/>
            <person name="Glavina Del Rio T."/>
            <person name="Copeland A."/>
            <person name="Tice H."/>
            <person name="Cheng J.-F."/>
            <person name="Lucas S."/>
            <person name="Chen F."/>
            <person name="Nolan M."/>
            <person name="LaButti K."/>
            <person name="Pati A."/>
            <person name="Ivanova N."/>
            <person name="Mavrommatis K."/>
            <person name="Mikhailova N."/>
            <person name="Pitluck S."/>
            <person name="Bruce D."/>
            <person name="Goodwin L."/>
            <person name="Land M."/>
            <person name="Hauser L."/>
            <person name="Chang Y.-J."/>
            <person name="Jeffries C.D."/>
            <person name="Chen A."/>
            <person name="Palaniappan K."/>
            <person name="Chain P."/>
            <person name="Rohde M."/>
            <person name="Goeker M."/>
            <person name="Bristow J."/>
            <person name="Eisen J.A."/>
            <person name="Markowitz V."/>
            <person name="Hugenholtz P."/>
            <person name="Kyrpides N.C."/>
            <person name="Klenk H.-P."/>
            <person name="Brettin T."/>
        </authorList>
    </citation>
    <scope>NUCLEOTIDE SEQUENCE [LARGE SCALE GENOMIC DNA]</scope>
    <source>
        <strain evidence="5">DSM 17836 / JCM 10339 / NBRC 14399</strain>
    </source>
</reference>
<dbReference type="PANTHER" id="PTHR43877">
    <property type="entry name" value="AMINOALKYLPHOSPHONATE N-ACETYLTRANSFERASE-RELATED-RELATED"/>
    <property type="match status" value="1"/>
</dbReference>
<dbReference type="PROSITE" id="PS51186">
    <property type="entry name" value="GNAT"/>
    <property type="match status" value="1"/>
</dbReference>
<feature type="domain" description="N-acetyltransferase" evidence="3">
    <location>
        <begin position="1"/>
        <end position="158"/>
    </location>
</feature>
<proteinExistence type="predicted"/>
<gene>
    <name evidence="4" type="ordered locus">Kfla_5776</name>
</gene>
<dbReference type="OrthoDB" id="3377533at2"/>
<sequence>MELRGFDGDQAVVAGWATSAQEVALLSGRNEFPFPVELRQNWRNEADDVEAYLYYVNGAAVGYAELWLDDEEDEVEVARVIVRPEARGRGIGTAFVRALLGPALDAGYADVFLRVRPDNVPALRTYRRVGFELVPAELADEWNKDQPLPYTWMQYPKPG</sequence>
<dbReference type="eggNOG" id="COG0456">
    <property type="taxonomic scope" value="Bacteria"/>
</dbReference>
<accession>D2PQ79</accession>
<keyword evidence="1 4" id="KW-0808">Transferase</keyword>
<dbReference type="KEGG" id="kfl:Kfla_5776"/>
<keyword evidence="5" id="KW-1185">Reference proteome</keyword>
<evidence type="ECO:0000313" key="5">
    <source>
        <dbReference type="Proteomes" id="UP000007967"/>
    </source>
</evidence>
<dbReference type="EMBL" id="CP001736">
    <property type="protein sequence ID" value="ADB34781.1"/>
    <property type="molecule type" value="Genomic_DNA"/>
</dbReference>
<evidence type="ECO:0000256" key="1">
    <source>
        <dbReference type="ARBA" id="ARBA00022679"/>
    </source>
</evidence>
<dbReference type="InterPro" id="IPR050832">
    <property type="entry name" value="Bact_Acetyltransf"/>
</dbReference>
<dbReference type="Pfam" id="PF00583">
    <property type="entry name" value="Acetyltransf_1"/>
    <property type="match status" value="1"/>
</dbReference>
<dbReference type="Gene3D" id="3.40.630.30">
    <property type="match status" value="1"/>
</dbReference>
<dbReference type="GO" id="GO:0016747">
    <property type="term" value="F:acyltransferase activity, transferring groups other than amino-acyl groups"/>
    <property type="evidence" value="ECO:0007669"/>
    <property type="project" value="InterPro"/>
</dbReference>
<organism evidence="4 5">
    <name type="scientific">Kribbella flavida (strain DSM 17836 / JCM 10339 / NBRC 14399)</name>
    <dbReference type="NCBI Taxonomy" id="479435"/>
    <lineage>
        <taxon>Bacteria</taxon>
        <taxon>Bacillati</taxon>
        <taxon>Actinomycetota</taxon>
        <taxon>Actinomycetes</taxon>
        <taxon>Propionibacteriales</taxon>
        <taxon>Kribbellaceae</taxon>
        <taxon>Kribbella</taxon>
    </lineage>
</organism>
<dbReference type="RefSeq" id="WP_012923335.1">
    <property type="nucleotide sequence ID" value="NC_013729.1"/>
</dbReference>
<keyword evidence="2" id="KW-0012">Acyltransferase</keyword>
<dbReference type="CDD" id="cd04301">
    <property type="entry name" value="NAT_SF"/>
    <property type="match status" value="1"/>
</dbReference>
<dbReference type="InterPro" id="IPR000182">
    <property type="entry name" value="GNAT_dom"/>
</dbReference>
<dbReference type="InterPro" id="IPR016181">
    <property type="entry name" value="Acyl_CoA_acyltransferase"/>
</dbReference>
<protein>
    <submittedName>
        <fullName evidence="4">GCN5-related N-acetyltransferase</fullName>
    </submittedName>
</protein>
<evidence type="ECO:0000256" key="2">
    <source>
        <dbReference type="ARBA" id="ARBA00023315"/>
    </source>
</evidence>
<evidence type="ECO:0000313" key="4">
    <source>
        <dbReference type="EMBL" id="ADB34781.1"/>
    </source>
</evidence>
<dbReference type="SUPFAM" id="SSF55729">
    <property type="entry name" value="Acyl-CoA N-acyltransferases (Nat)"/>
    <property type="match status" value="1"/>
</dbReference>
<reference evidence="5" key="1">
    <citation type="submission" date="2009-09" db="EMBL/GenBank/DDBJ databases">
        <title>The complete genome of Kribbella flavida DSM 17836.</title>
        <authorList>
            <consortium name="US DOE Joint Genome Institute (JGI-PGF)"/>
            <person name="Lucas S."/>
            <person name="Copeland A."/>
            <person name="Lapidus A."/>
            <person name="Glavina del Rio T."/>
            <person name="Dalin E."/>
            <person name="Tice H."/>
            <person name="Bruce D."/>
            <person name="Goodwin L."/>
            <person name="Pitluck S."/>
            <person name="Kyrpides N."/>
            <person name="Mavromatis K."/>
            <person name="Ivanova N."/>
            <person name="Saunders E."/>
            <person name="Brettin T."/>
            <person name="Detter J.C."/>
            <person name="Han C."/>
            <person name="Larimer F."/>
            <person name="Land M."/>
            <person name="Hauser L."/>
            <person name="Markowitz V."/>
            <person name="Cheng J.-F."/>
            <person name="Hugenholtz P."/>
            <person name="Woyke T."/>
            <person name="Wu D."/>
            <person name="Pukall R."/>
            <person name="Klenk H.-P."/>
            <person name="Eisen J.A."/>
        </authorList>
    </citation>
    <scope>NUCLEOTIDE SEQUENCE [LARGE SCALE GENOMIC DNA]</scope>
    <source>
        <strain evidence="5">DSM 17836 / JCM 10339 / NBRC 14399</strain>
    </source>
</reference>